<dbReference type="AlphaFoldDB" id="A0A024HP19"/>
<keyword evidence="3" id="KW-1133">Transmembrane helix</keyword>
<dbReference type="InterPro" id="IPR058625">
    <property type="entry name" value="MdtA-like_BSH"/>
</dbReference>
<proteinExistence type="inferred from homology"/>
<evidence type="ECO:0000259" key="5">
    <source>
        <dbReference type="Pfam" id="PF25963"/>
    </source>
</evidence>
<gene>
    <name evidence="6" type="primary">mdtN</name>
    <name evidence="6" type="ORF">PKB_4828</name>
</gene>
<dbReference type="Pfam" id="PF25917">
    <property type="entry name" value="BSH_RND"/>
    <property type="match status" value="1"/>
</dbReference>
<comment type="similarity">
    <text evidence="1">Belongs to the membrane fusion protein (MFP) (TC 8.A.1) family.</text>
</comment>
<evidence type="ECO:0000259" key="4">
    <source>
        <dbReference type="Pfam" id="PF25917"/>
    </source>
</evidence>
<keyword evidence="7" id="KW-1185">Reference proteome</keyword>
<dbReference type="STRING" id="1301098.PKB_4828"/>
<feature type="domain" description="p-hydroxybenzoic acid efflux pump subunit AaeA-like beta-barrel" evidence="5">
    <location>
        <begin position="244"/>
        <end position="340"/>
    </location>
</feature>
<dbReference type="HOGENOM" id="CLU_018816_15_2_6"/>
<feature type="coiled-coil region" evidence="2">
    <location>
        <begin position="153"/>
        <end position="204"/>
    </location>
</feature>
<dbReference type="EMBL" id="HG322950">
    <property type="protein sequence ID" value="CDF86148.1"/>
    <property type="molecule type" value="Genomic_DNA"/>
</dbReference>
<dbReference type="Pfam" id="PF25963">
    <property type="entry name" value="Beta-barrel_AAEA"/>
    <property type="match status" value="1"/>
</dbReference>
<dbReference type="PANTHER" id="PTHR30367:SF1">
    <property type="entry name" value="MULTIDRUG RESISTANCE PROTEIN MDTN"/>
    <property type="match status" value="1"/>
</dbReference>
<evidence type="ECO:0000313" key="7">
    <source>
        <dbReference type="Proteomes" id="UP000025241"/>
    </source>
</evidence>
<evidence type="ECO:0000256" key="3">
    <source>
        <dbReference type="SAM" id="Phobius"/>
    </source>
</evidence>
<evidence type="ECO:0000256" key="2">
    <source>
        <dbReference type="SAM" id="Coils"/>
    </source>
</evidence>
<accession>A0A024HP19</accession>
<evidence type="ECO:0000313" key="6">
    <source>
        <dbReference type="EMBL" id="CDF86148.1"/>
    </source>
</evidence>
<dbReference type="InterPro" id="IPR050393">
    <property type="entry name" value="MFP_Efflux_Pump"/>
</dbReference>
<dbReference type="GO" id="GO:0055085">
    <property type="term" value="P:transmembrane transport"/>
    <property type="evidence" value="ECO:0007669"/>
    <property type="project" value="InterPro"/>
</dbReference>
<name>A0A024HP19_PSEKB</name>
<dbReference type="Gene3D" id="2.40.30.170">
    <property type="match status" value="1"/>
</dbReference>
<sequence length="349" mass="37903">MSETPKKLPSRLFVLLLLVLTLVLAIWVIWRLDTAPRTDDAYVYADTINVTPEVSGSIVELLVHENQSVKQGDVLLRIDPRPYQDALDQARASLEALNKEIILSQRQVDAQQFNSQAVHASVERAKAAAAQTADTLRRTEPLLKQGYVSEEQVDQARTAAKSAQAELNAALLQAKQAAAAVSGVDALVAKRAVLQAEISRAELNLEHCVVSAPFDGRVVGLTTSDGQFAAAGHPLFSLIDTRRWYVVANFRETELDGIQAGSRSTLYLLGYSGRKFEGTVDSIGFGVFPDDGGAQVGGLPRVARTINWVRVAQRFPVRIRVEKPDEQLFRIGASAVAIIHAGSAAEAQK</sequence>
<feature type="domain" description="Multidrug resistance protein MdtA-like barrel-sandwich hybrid" evidence="4">
    <location>
        <begin position="47"/>
        <end position="239"/>
    </location>
</feature>
<dbReference type="Gene3D" id="2.40.50.100">
    <property type="match status" value="1"/>
</dbReference>
<dbReference type="PANTHER" id="PTHR30367">
    <property type="entry name" value="P-HYDROXYBENZOIC ACID EFFLUX PUMP SUBUNIT AAEA-RELATED"/>
    <property type="match status" value="1"/>
</dbReference>
<dbReference type="OrthoDB" id="9811754at2"/>
<dbReference type="NCBIfam" id="NF007785">
    <property type="entry name" value="PRK10476.1"/>
    <property type="match status" value="1"/>
</dbReference>
<feature type="transmembrane region" description="Helical" evidence="3">
    <location>
        <begin position="12"/>
        <end position="30"/>
    </location>
</feature>
<dbReference type="Proteomes" id="UP000025241">
    <property type="component" value="Chromosome I"/>
</dbReference>
<reference evidence="6 7" key="1">
    <citation type="submission" date="2013-03" db="EMBL/GenBank/DDBJ databases">
        <authorList>
            <person name="Linke B."/>
        </authorList>
    </citation>
    <scope>NUCLEOTIDE SEQUENCE [LARGE SCALE GENOMIC DNA]</scope>
    <source>
        <strain evidence="6 7">B13</strain>
    </source>
</reference>
<keyword evidence="3" id="KW-0472">Membrane</keyword>
<evidence type="ECO:0000256" key="1">
    <source>
        <dbReference type="ARBA" id="ARBA00009477"/>
    </source>
</evidence>
<dbReference type="KEGG" id="pkc:PKB_4828"/>
<keyword evidence="2" id="KW-0175">Coiled coil</keyword>
<dbReference type="RefSeq" id="WP_043255079.1">
    <property type="nucleotide sequence ID" value="NZ_HG322950.1"/>
</dbReference>
<protein>
    <submittedName>
        <fullName evidence="6">Multidrug resistance protein MdtN</fullName>
    </submittedName>
</protein>
<dbReference type="PATRIC" id="fig|1301098.3.peg.4815"/>
<reference evidence="6 7" key="2">
    <citation type="submission" date="2014-05" db="EMBL/GenBank/DDBJ databases">
        <title>Genome sequence of the 3-chlorobenzoate degrading bacterium Pseudomonas knackmussii B13 shows multiple evidence for horizontal gene transfer.</title>
        <authorList>
            <person name="Miyazaki R."/>
            <person name="Bertelli C."/>
            <person name="Falquet L."/>
            <person name="Robinson-Rechavi M."/>
            <person name="Gharib W."/>
            <person name="Roy S."/>
            <person name="Van der Meer J.R."/>
        </authorList>
    </citation>
    <scope>NUCLEOTIDE SEQUENCE [LARGE SCALE GENOMIC DNA]</scope>
    <source>
        <strain evidence="6 7">B13</strain>
    </source>
</reference>
<dbReference type="InterPro" id="IPR058634">
    <property type="entry name" value="AaeA-lik-b-barrel"/>
</dbReference>
<dbReference type="SUPFAM" id="SSF111369">
    <property type="entry name" value="HlyD-like secretion proteins"/>
    <property type="match status" value="2"/>
</dbReference>
<dbReference type="eggNOG" id="COG1566">
    <property type="taxonomic scope" value="Bacteria"/>
</dbReference>
<organism evidence="6 7">
    <name type="scientific">Pseudomonas knackmussii (strain DSM 6978 / CCUG 54928 / LMG 23759 / B13)</name>
    <dbReference type="NCBI Taxonomy" id="1301098"/>
    <lineage>
        <taxon>Bacteria</taxon>
        <taxon>Pseudomonadati</taxon>
        <taxon>Pseudomonadota</taxon>
        <taxon>Gammaproteobacteria</taxon>
        <taxon>Pseudomonadales</taxon>
        <taxon>Pseudomonadaceae</taxon>
        <taxon>Pseudomonas</taxon>
    </lineage>
</organism>
<keyword evidence="3" id="KW-0812">Transmembrane</keyword>